<reference evidence="1 2" key="1">
    <citation type="submission" date="2020-08" db="EMBL/GenBank/DDBJ databases">
        <title>Genomic Encyclopedia of Type Strains, Phase IV (KMG-V): Genome sequencing to study the core and pangenomes of soil and plant-associated prokaryotes.</title>
        <authorList>
            <person name="Whitman W."/>
        </authorList>
    </citation>
    <scope>NUCLEOTIDE SEQUENCE [LARGE SCALE GENOMIC DNA]</scope>
    <source>
        <strain evidence="1 2">SRMrh-85</strain>
    </source>
</reference>
<sequence>MYVLDTNVISDLHKNYYRKRFVSLWKEFDQLVADEMVKVM</sequence>
<accession>A0ABR6FSS5</accession>
<dbReference type="Pfam" id="PF14367">
    <property type="entry name" value="DUF4411"/>
    <property type="match status" value="1"/>
</dbReference>
<evidence type="ECO:0000313" key="2">
    <source>
        <dbReference type="Proteomes" id="UP000533533"/>
    </source>
</evidence>
<dbReference type="InterPro" id="IPR016541">
    <property type="entry name" value="UCP008505"/>
</dbReference>
<evidence type="ECO:0000313" key="1">
    <source>
        <dbReference type="EMBL" id="MBB2930486.1"/>
    </source>
</evidence>
<keyword evidence="2" id="KW-1185">Reference proteome</keyword>
<gene>
    <name evidence="1" type="ORF">FHX59_004949</name>
</gene>
<comment type="caution">
    <text evidence="1">The sequence shown here is derived from an EMBL/GenBank/DDBJ whole genome shotgun (WGS) entry which is preliminary data.</text>
</comment>
<dbReference type="Proteomes" id="UP000533533">
    <property type="component" value="Unassembled WGS sequence"/>
</dbReference>
<protein>
    <submittedName>
        <fullName evidence="1">Nucleic acid-binding protein</fullName>
    </submittedName>
</protein>
<name>A0ABR6FSS5_9BURK</name>
<organism evidence="1 2">
    <name type="scientific">Paraburkholderia silvatlantica</name>
    <dbReference type="NCBI Taxonomy" id="321895"/>
    <lineage>
        <taxon>Bacteria</taxon>
        <taxon>Pseudomonadati</taxon>
        <taxon>Pseudomonadota</taxon>
        <taxon>Betaproteobacteria</taxon>
        <taxon>Burkholderiales</taxon>
        <taxon>Burkholderiaceae</taxon>
        <taxon>Paraburkholderia</taxon>
    </lineage>
</organism>
<proteinExistence type="predicted"/>
<dbReference type="EMBL" id="JACHVZ010000014">
    <property type="protein sequence ID" value="MBB2930486.1"/>
    <property type="molecule type" value="Genomic_DNA"/>
</dbReference>